<evidence type="ECO:0000256" key="5">
    <source>
        <dbReference type="PIRSR" id="PIRSR006278-2"/>
    </source>
</evidence>
<proteinExistence type="inferred from homology"/>
<evidence type="ECO:0000313" key="8">
    <source>
        <dbReference type="Proteomes" id="UP001159329"/>
    </source>
</evidence>
<dbReference type="RefSeq" id="WP_279696605.1">
    <property type="nucleotide sequence ID" value="NZ_JAOEEO010000005.1"/>
</dbReference>
<keyword evidence="3 5" id="KW-0663">Pyridoxal phosphate</keyword>
<dbReference type="Gene3D" id="3.40.50.1100">
    <property type="match status" value="2"/>
</dbReference>
<dbReference type="InterPro" id="IPR027278">
    <property type="entry name" value="ACCD_DCysDesulf"/>
</dbReference>
<dbReference type="InterPro" id="IPR001926">
    <property type="entry name" value="TrpB-like_PALP"/>
</dbReference>
<dbReference type="Proteomes" id="UP001159329">
    <property type="component" value="Unassembled WGS sequence"/>
</dbReference>
<feature type="domain" description="Tryptophan synthase beta chain-like PALP" evidence="6">
    <location>
        <begin position="18"/>
        <end position="281"/>
    </location>
</feature>
<evidence type="ECO:0000256" key="3">
    <source>
        <dbReference type="ARBA" id="ARBA00022898"/>
    </source>
</evidence>
<reference evidence="7" key="1">
    <citation type="submission" date="2022-09" db="EMBL/GenBank/DDBJ databases">
        <title>Intensive care unit water sources are persistently colonized with multi-drug resistant bacteria and are the site of extensive horizontal gene transfer of antibiotic resistance genes.</title>
        <authorList>
            <person name="Diorio-Toth L."/>
        </authorList>
    </citation>
    <scope>NUCLEOTIDE SEQUENCE</scope>
    <source>
        <strain evidence="7">GD04005</strain>
    </source>
</reference>
<dbReference type="PIRSF" id="PIRSF006278">
    <property type="entry name" value="ACCD_DCysDesulf"/>
    <property type="match status" value="1"/>
</dbReference>
<comment type="similarity">
    <text evidence="2">Belongs to the ACC deaminase/D-cysteine desulfhydrase family.</text>
</comment>
<protein>
    <submittedName>
        <fullName evidence="7">Pyridoxal-phosphate dependent enzyme</fullName>
    </submittedName>
</protein>
<accession>A0AA42LCB3</accession>
<gene>
    <name evidence="7" type="ORF">N7644_15055</name>
</gene>
<name>A0AA42LCB3_9GAMM</name>
<dbReference type="EMBL" id="JAOEEO010000005">
    <property type="protein sequence ID" value="MDH0564986.1"/>
    <property type="molecule type" value="Genomic_DNA"/>
</dbReference>
<evidence type="ECO:0000256" key="4">
    <source>
        <dbReference type="PIRSR" id="PIRSR006278-1"/>
    </source>
</evidence>
<dbReference type="SUPFAM" id="SSF53686">
    <property type="entry name" value="Tryptophan synthase beta subunit-like PLP-dependent enzymes"/>
    <property type="match status" value="1"/>
</dbReference>
<dbReference type="PANTHER" id="PTHR43780:SF2">
    <property type="entry name" value="1-AMINOCYCLOPROPANE-1-CARBOXYLATE DEAMINASE-RELATED"/>
    <property type="match status" value="1"/>
</dbReference>
<dbReference type="AlphaFoldDB" id="A0AA42LCB3"/>
<evidence type="ECO:0000313" key="7">
    <source>
        <dbReference type="EMBL" id="MDH0564986.1"/>
    </source>
</evidence>
<dbReference type="InterPro" id="IPR036052">
    <property type="entry name" value="TrpB-like_PALP_sf"/>
</dbReference>
<dbReference type="GO" id="GO:0019148">
    <property type="term" value="F:D-cysteine desulfhydrase activity"/>
    <property type="evidence" value="ECO:0007669"/>
    <property type="project" value="TreeGrafter"/>
</dbReference>
<dbReference type="PANTHER" id="PTHR43780">
    <property type="entry name" value="1-AMINOCYCLOPROPANE-1-CARBOXYLATE DEAMINASE-RELATED"/>
    <property type="match status" value="1"/>
</dbReference>
<comment type="cofactor">
    <cofactor evidence="1">
        <name>pyridoxal 5'-phosphate</name>
        <dbReference type="ChEBI" id="CHEBI:597326"/>
    </cofactor>
</comment>
<evidence type="ECO:0000256" key="1">
    <source>
        <dbReference type="ARBA" id="ARBA00001933"/>
    </source>
</evidence>
<dbReference type="Pfam" id="PF00291">
    <property type="entry name" value="PALP"/>
    <property type="match status" value="1"/>
</dbReference>
<organism evidence="7 8">
    <name type="scientific">Acinetobacter courvalinii</name>
    <dbReference type="NCBI Taxonomy" id="280147"/>
    <lineage>
        <taxon>Bacteria</taxon>
        <taxon>Pseudomonadati</taxon>
        <taxon>Pseudomonadota</taxon>
        <taxon>Gammaproteobacteria</taxon>
        <taxon>Moraxellales</taxon>
        <taxon>Moraxellaceae</taxon>
        <taxon>Acinetobacter</taxon>
    </lineage>
</organism>
<feature type="modified residue" description="N6-(pyridoxal phosphate)lysine" evidence="5">
    <location>
        <position position="38"/>
    </location>
</feature>
<evidence type="ECO:0000256" key="2">
    <source>
        <dbReference type="ARBA" id="ARBA00008639"/>
    </source>
</evidence>
<evidence type="ECO:0000259" key="6">
    <source>
        <dbReference type="Pfam" id="PF00291"/>
    </source>
</evidence>
<comment type="caution">
    <text evidence="7">The sequence shown here is derived from an EMBL/GenBank/DDBJ whole genome shotgun (WGS) entry which is preliminary data.</text>
</comment>
<feature type="active site" description="Nucleophile" evidence="4">
    <location>
        <position position="65"/>
    </location>
</feature>
<sequence>MFDHIAFPTPYQTLALPCTVQLSIKRLDQIHPYISGNKFFKLKYNLLAAQQQGLTQVLTFGGAFSNHIAATAYAAQHFGLQSIGMIRGEELALQALNPTLQTAQDLGMQLHFVSRAEYRLRHEAAYLQQLQQRYPQALIIPEGGSNALALQGTQEILTEDDRENYDVICCAVGTGGTIAGLIESSSDRQHVLGFSALKGDFLKQDIQQWTNKQNWSLTDAYCCGGYAKTSPALLHFMQQFEQQYRIPLEQVYTAKMMMGLFDLIQRQHFPQHTRILAIHTGGLQGKLKTY</sequence>